<comment type="caution">
    <text evidence="1">The sequence shown here is derived from an EMBL/GenBank/DDBJ whole genome shotgun (WGS) entry which is preliminary data.</text>
</comment>
<dbReference type="EMBL" id="JBFOLJ010000007">
    <property type="protein sequence ID" value="KAL2521185.1"/>
    <property type="molecule type" value="Genomic_DNA"/>
</dbReference>
<protein>
    <submittedName>
        <fullName evidence="1">Uncharacterized protein</fullName>
    </submittedName>
</protein>
<dbReference type="Proteomes" id="UP001604277">
    <property type="component" value="Unassembled WGS sequence"/>
</dbReference>
<dbReference type="AlphaFoldDB" id="A0ABD1U872"/>
<proteinExistence type="predicted"/>
<evidence type="ECO:0000313" key="2">
    <source>
        <dbReference type="Proteomes" id="UP001604277"/>
    </source>
</evidence>
<organism evidence="1 2">
    <name type="scientific">Forsythia ovata</name>
    <dbReference type="NCBI Taxonomy" id="205694"/>
    <lineage>
        <taxon>Eukaryota</taxon>
        <taxon>Viridiplantae</taxon>
        <taxon>Streptophyta</taxon>
        <taxon>Embryophyta</taxon>
        <taxon>Tracheophyta</taxon>
        <taxon>Spermatophyta</taxon>
        <taxon>Magnoliopsida</taxon>
        <taxon>eudicotyledons</taxon>
        <taxon>Gunneridae</taxon>
        <taxon>Pentapetalae</taxon>
        <taxon>asterids</taxon>
        <taxon>lamiids</taxon>
        <taxon>Lamiales</taxon>
        <taxon>Oleaceae</taxon>
        <taxon>Forsythieae</taxon>
        <taxon>Forsythia</taxon>
    </lineage>
</organism>
<gene>
    <name evidence="1" type="ORF">Fot_25108</name>
</gene>
<name>A0ABD1U872_9LAMI</name>
<evidence type="ECO:0000313" key="1">
    <source>
        <dbReference type="EMBL" id="KAL2521185.1"/>
    </source>
</evidence>
<reference evidence="2" key="1">
    <citation type="submission" date="2024-07" db="EMBL/GenBank/DDBJ databases">
        <title>Two chromosome-level genome assemblies of Korean endemic species Abeliophyllum distichum and Forsythia ovata (Oleaceae).</title>
        <authorList>
            <person name="Jang H."/>
        </authorList>
    </citation>
    <scope>NUCLEOTIDE SEQUENCE [LARGE SCALE GENOMIC DNA]</scope>
</reference>
<sequence length="248" mass="28017">MERVEKWVEHVRGLFGGHEDPESDPIYWACNKYPSELNISDFTKLRDQDRVLNGVRLIFLNKKDRLYSPLEGQVAITSDAFTYGMRFPFHPFFRAILKSYNQPTLGPASALFGAGKLPIQSLGDKEDLEILDEDALKMVKKLRTVSSRFSSHQEWKLGMLPEASTSPTPQEKSKPLAYPEIWHIKKVLEDRPVDIFPAVLNMLSDPASKAVVAVRVLTKGKEKLKADLASSEVDVAEFSKNFDHANQA</sequence>
<accession>A0ABD1U872</accession>
<keyword evidence="2" id="KW-1185">Reference proteome</keyword>